<feature type="transmembrane region" description="Helical" evidence="6">
    <location>
        <begin position="254"/>
        <end position="273"/>
    </location>
</feature>
<dbReference type="Proteomes" id="UP000606786">
    <property type="component" value="Unassembled WGS sequence"/>
</dbReference>
<evidence type="ECO:0000256" key="1">
    <source>
        <dbReference type="ARBA" id="ARBA00022617"/>
    </source>
</evidence>
<dbReference type="PANTHER" id="PTHR16740">
    <property type="entry name" value="CYTOCHROME B5-RELATED PROTEIN-RELATED"/>
    <property type="match status" value="1"/>
</dbReference>
<dbReference type="Gene3D" id="3.10.120.10">
    <property type="entry name" value="Cytochrome b5-like heme/steroid binding domain"/>
    <property type="match status" value="1"/>
</dbReference>
<dbReference type="Pfam" id="PF00487">
    <property type="entry name" value="FA_desaturase"/>
    <property type="match status" value="1"/>
</dbReference>
<reference evidence="9" key="1">
    <citation type="submission" date="2013-07" db="EMBL/GenBank/DDBJ databases">
        <authorList>
            <person name="Geib S."/>
        </authorList>
    </citation>
    <scope>NUCLEOTIDE SEQUENCE</scope>
</reference>
<evidence type="ECO:0000256" key="4">
    <source>
        <dbReference type="ARBA" id="ARBA00055674"/>
    </source>
</evidence>
<feature type="transmembrane region" description="Helical" evidence="6">
    <location>
        <begin position="285"/>
        <end position="303"/>
    </location>
</feature>
<evidence type="ECO:0000259" key="7">
    <source>
        <dbReference type="PROSITE" id="PS50255"/>
    </source>
</evidence>
<reference evidence="8" key="3">
    <citation type="submission" date="2020-11" db="EMBL/GenBank/DDBJ databases">
        <authorList>
            <person name="Whitehead M."/>
        </authorList>
    </citation>
    <scope>NUCLEOTIDE SEQUENCE</scope>
    <source>
        <strain evidence="8">EGII</strain>
    </source>
</reference>
<dbReference type="OrthoDB" id="260519at2759"/>
<dbReference type="PROSITE" id="PS50255">
    <property type="entry name" value="CYTOCHROME_B5_2"/>
    <property type="match status" value="1"/>
</dbReference>
<comment type="similarity">
    <text evidence="6">Belongs to the cytochrome b5 family.</text>
</comment>
<dbReference type="SUPFAM" id="SSF55856">
    <property type="entry name" value="Cytochrome b5-like heme/steroid binding domain"/>
    <property type="match status" value="1"/>
</dbReference>
<comment type="function">
    <text evidence="4">May play a role in muscle cell metabolism.</text>
</comment>
<dbReference type="EMBL" id="CAJHJT010000012">
    <property type="protein sequence ID" value="CAD6999367.1"/>
    <property type="molecule type" value="Genomic_DNA"/>
</dbReference>
<reference evidence="9" key="2">
    <citation type="journal article" date="2014" name="BMC Genomics">
        <title>A genomic perspective to assessing quality of mass-reared SIT flies used in Mediterranean fruit fly (Ceratitis capitata) eradication in California.</title>
        <authorList>
            <person name="Calla B."/>
            <person name="Hall B."/>
            <person name="Hou S."/>
            <person name="Geib S.M."/>
        </authorList>
    </citation>
    <scope>NUCLEOTIDE SEQUENCE</scope>
</reference>
<proteinExistence type="evidence at transcript level"/>
<gene>
    <name evidence="9" type="primary">CYB5R</name>
    <name evidence="8" type="ORF">CCAP1982_LOCUS7894</name>
</gene>
<feature type="domain" description="Cytochrome b5 heme-binding" evidence="7">
    <location>
        <begin position="38"/>
        <end position="109"/>
    </location>
</feature>
<dbReference type="Pfam" id="PF00173">
    <property type="entry name" value="Cyt-b5"/>
    <property type="match status" value="1"/>
</dbReference>
<comment type="caution">
    <text evidence="6">Lacks conserved residue(s) required for the propagation of feature annotation.</text>
</comment>
<feature type="transmembrane region" description="Helical" evidence="6">
    <location>
        <begin position="148"/>
        <end position="168"/>
    </location>
</feature>
<evidence type="ECO:0000256" key="6">
    <source>
        <dbReference type="RuleBase" id="RU362121"/>
    </source>
</evidence>
<evidence type="ECO:0000256" key="5">
    <source>
        <dbReference type="ARBA" id="ARBA00073492"/>
    </source>
</evidence>
<dbReference type="SMART" id="SM01117">
    <property type="entry name" value="Cyt-b5"/>
    <property type="match status" value="1"/>
</dbReference>
<evidence type="ECO:0000313" key="10">
    <source>
        <dbReference type="Proteomes" id="UP000606786"/>
    </source>
</evidence>
<evidence type="ECO:0000313" key="9">
    <source>
        <dbReference type="EMBL" id="JAB97981.1"/>
    </source>
</evidence>
<keyword evidence="6" id="KW-0812">Transmembrane</keyword>
<dbReference type="GO" id="GO:0046872">
    <property type="term" value="F:metal ion binding"/>
    <property type="evidence" value="ECO:0007669"/>
    <property type="project" value="UniProtKB-UniRule"/>
</dbReference>
<dbReference type="InterPro" id="IPR018506">
    <property type="entry name" value="Cyt_B5_heme-BS"/>
</dbReference>
<sequence length="448" mass="52570">MAECDMENTSKQEDWMTSGILRKYPIYRDTLIKTCEGWIAAKRKDDEAEGLWRIKDKLYDLTEFIPHHPGGAFWLKWTKGTDITEAFESHHISKKPEYMLTKFYVRDAEKPRNYKLTLHDNGFYRVLKTRVRDKLKSVDYSPAKRTDFIHLGLLLSTFILAFACSYTGYIIFELFAGLSLCWLTIATHNYMHRKDNWQMYTFNLSLMNFCNWRVLHAMSHHVYPNSLTDLEMSLFEPYLCWWPNSRLHTKWHRMFGVAIQPIVYTFIFPYQILMRITVSLLRKNILFWHDIIGLTLPLFMLLVGQVSTLTVIRQWVVIVGLASFIFGVIGLNAGHHDPKIFHDGDAHREDRDWGLYQLDTIIDRSDIKGSQFLVLTHFGDHFLHHLFPTLDHGILPQLYPVLYETLEEFQAQLRGCNHLQHIIGQNKQLLRTESNPVPPGGVHKNKRG</sequence>
<keyword evidence="6" id="KW-1133">Transmembrane helix</keyword>
<dbReference type="InterPro" id="IPR005804">
    <property type="entry name" value="FA_desaturase_dom"/>
</dbReference>
<dbReference type="PROSITE" id="PS00191">
    <property type="entry name" value="CYTOCHROME_B5_1"/>
    <property type="match status" value="1"/>
</dbReference>
<dbReference type="InterPro" id="IPR036400">
    <property type="entry name" value="Cyt_B5-like_heme/steroid_sf"/>
</dbReference>
<dbReference type="FunFam" id="3.10.120.10:FF:000020">
    <property type="entry name" value="Cytochrome b5-related protein"/>
    <property type="match status" value="1"/>
</dbReference>
<dbReference type="InterPro" id="IPR001199">
    <property type="entry name" value="Cyt_B5-like_heme/steroid-bd"/>
</dbReference>
<dbReference type="EMBL" id="GAMC01008574">
    <property type="protein sequence ID" value="JAB97981.1"/>
    <property type="molecule type" value="mRNA"/>
</dbReference>
<evidence type="ECO:0000256" key="3">
    <source>
        <dbReference type="ARBA" id="ARBA00023004"/>
    </source>
</evidence>
<evidence type="ECO:0000313" key="8">
    <source>
        <dbReference type="EMBL" id="CAD6999367.1"/>
    </source>
</evidence>
<protein>
    <recommendedName>
        <fullName evidence="5">Cytochrome b5-related protein</fullName>
    </recommendedName>
</protein>
<organism evidence="9">
    <name type="scientific">Ceratitis capitata</name>
    <name type="common">Mediterranean fruit fly</name>
    <name type="synonym">Tephritis capitata</name>
    <dbReference type="NCBI Taxonomy" id="7213"/>
    <lineage>
        <taxon>Eukaryota</taxon>
        <taxon>Metazoa</taxon>
        <taxon>Ecdysozoa</taxon>
        <taxon>Arthropoda</taxon>
        <taxon>Hexapoda</taxon>
        <taxon>Insecta</taxon>
        <taxon>Pterygota</taxon>
        <taxon>Neoptera</taxon>
        <taxon>Endopterygota</taxon>
        <taxon>Diptera</taxon>
        <taxon>Brachycera</taxon>
        <taxon>Muscomorpha</taxon>
        <taxon>Tephritoidea</taxon>
        <taxon>Tephritidae</taxon>
        <taxon>Ceratitis</taxon>
        <taxon>Ceratitis</taxon>
    </lineage>
</organism>
<dbReference type="AlphaFoldDB" id="W8BXF4"/>
<keyword evidence="1 6" id="KW-0349">Heme</keyword>
<evidence type="ECO:0000256" key="2">
    <source>
        <dbReference type="ARBA" id="ARBA00022723"/>
    </source>
</evidence>
<dbReference type="InterPro" id="IPR053100">
    <property type="entry name" value="Cytochrome_b5-related"/>
</dbReference>
<keyword evidence="10" id="KW-1185">Reference proteome</keyword>
<dbReference type="GO" id="GO:0020037">
    <property type="term" value="F:heme binding"/>
    <property type="evidence" value="ECO:0007669"/>
    <property type="project" value="UniProtKB-UniRule"/>
</dbReference>
<accession>W8BXF4</accession>
<keyword evidence="3 6" id="KW-0408">Iron</keyword>
<dbReference type="PANTHER" id="PTHR16740:SF1">
    <property type="entry name" value="CYTOCHROME B5-RELATED PROTEIN-RELATED"/>
    <property type="match status" value="1"/>
</dbReference>
<keyword evidence="2 6" id="KW-0479">Metal-binding</keyword>
<dbReference type="GO" id="GO:0006629">
    <property type="term" value="P:lipid metabolic process"/>
    <property type="evidence" value="ECO:0007669"/>
    <property type="project" value="InterPro"/>
</dbReference>
<feature type="transmembrane region" description="Helical" evidence="6">
    <location>
        <begin position="315"/>
        <end position="333"/>
    </location>
</feature>
<name>W8BXF4_CERCA</name>
<keyword evidence="6" id="KW-0472">Membrane</keyword>